<dbReference type="OrthoDB" id="7877243at2"/>
<reference evidence="3" key="1">
    <citation type="submission" date="2016-11" db="EMBL/GenBank/DDBJ databases">
        <authorList>
            <person name="Varghese N."/>
            <person name="Submissions S."/>
        </authorList>
    </citation>
    <scope>NUCLEOTIDE SEQUENCE [LARGE SCALE GENOMIC DNA]</scope>
    <source>
        <strain evidence="3">DSM 28223</strain>
    </source>
</reference>
<keyword evidence="1" id="KW-0812">Transmembrane</keyword>
<dbReference type="Proteomes" id="UP000184211">
    <property type="component" value="Unassembled WGS sequence"/>
</dbReference>
<dbReference type="AlphaFoldDB" id="A0A1M5MIN0"/>
<evidence type="ECO:0000256" key="1">
    <source>
        <dbReference type="SAM" id="Phobius"/>
    </source>
</evidence>
<organism evidence="2 3">
    <name type="scientific">Cognatishimia maritima</name>
    <dbReference type="NCBI Taxonomy" id="870908"/>
    <lineage>
        <taxon>Bacteria</taxon>
        <taxon>Pseudomonadati</taxon>
        <taxon>Pseudomonadota</taxon>
        <taxon>Alphaproteobacteria</taxon>
        <taxon>Rhodobacterales</taxon>
        <taxon>Paracoccaceae</taxon>
        <taxon>Cognatishimia</taxon>
    </lineage>
</organism>
<dbReference type="EMBL" id="FQWM01000002">
    <property type="protein sequence ID" value="SHG77230.1"/>
    <property type="molecule type" value="Genomic_DNA"/>
</dbReference>
<evidence type="ECO:0000313" key="2">
    <source>
        <dbReference type="EMBL" id="SHG77230.1"/>
    </source>
</evidence>
<proteinExistence type="predicted"/>
<keyword evidence="1" id="KW-0472">Membrane</keyword>
<sequence length="231" mass="26741">MESGFFKWLWRYNAFAIAGAATVTIVVLGLIAFELYQDATRDVYVSNVVNTDTEDQTLIETYTYGRLQVVDNDNGPALVAPLYTEQSYSLIRNSKSTSRNTVNYKMIWRDGRQEWLFKDFSQLIVDENRARRPINGDEKQMQVVAVFLTVVPMDTNDDQRLSGRDKKQLYVTTADYQEKKLLLEDIQGIEFVENWGEDVVLVKAEIDKDFRLFEYQISDGSWSKLTTLTDH</sequence>
<keyword evidence="3" id="KW-1185">Reference proteome</keyword>
<name>A0A1M5MIN0_9RHOB</name>
<accession>A0A1M5MIN0</accession>
<keyword evidence="1" id="KW-1133">Transmembrane helix</keyword>
<gene>
    <name evidence="2" type="ORF">SAMN04488044_1248</name>
</gene>
<protein>
    <submittedName>
        <fullName evidence="2">Uncharacterized protein</fullName>
    </submittedName>
</protein>
<dbReference type="RefSeq" id="WP_072791776.1">
    <property type="nucleotide sequence ID" value="NZ_FQWM01000002.1"/>
</dbReference>
<evidence type="ECO:0000313" key="3">
    <source>
        <dbReference type="Proteomes" id="UP000184211"/>
    </source>
</evidence>
<feature type="transmembrane region" description="Helical" evidence="1">
    <location>
        <begin position="12"/>
        <end position="33"/>
    </location>
</feature>